<gene>
    <name evidence="1" type="ORF">OFAG_02277</name>
</gene>
<comment type="caution">
    <text evidence="1">The sequence shown here is derived from an EMBL/GenBank/DDBJ whole genome shotgun (WGS) entry which is preliminary data.</text>
</comment>
<dbReference type="AlphaFoldDB" id="T5LE87"/>
<dbReference type="eggNOG" id="ENOG5033AN1">
    <property type="taxonomic scope" value="Bacteria"/>
</dbReference>
<evidence type="ECO:0000313" key="2">
    <source>
        <dbReference type="Proteomes" id="UP000003973"/>
    </source>
</evidence>
<organism evidence="1 2">
    <name type="scientific">Oxalobacter paraformigenes</name>
    <dbReference type="NCBI Taxonomy" id="556268"/>
    <lineage>
        <taxon>Bacteria</taxon>
        <taxon>Pseudomonadati</taxon>
        <taxon>Pseudomonadota</taxon>
        <taxon>Betaproteobacteria</taxon>
        <taxon>Burkholderiales</taxon>
        <taxon>Oxalobacteraceae</taxon>
        <taxon>Oxalobacter</taxon>
    </lineage>
</organism>
<keyword evidence="2" id="KW-1185">Reference proteome</keyword>
<dbReference type="HOGENOM" id="CLU_174760_0_0_4"/>
<reference evidence="1" key="1">
    <citation type="submission" date="2011-10" db="EMBL/GenBank/DDBJ databases">
        <title>The Genome Sequence of Oxalobacter formigenes HOxBLS.</title>
        <authorList>
            <consortium name="The Broad Institute Genome Sequencing Platform"/>
            <person name="Earl A."/>
            <person name="Ward D."/>
            <person name="Feldgarden M."/>
            <person name="Gevers D."/>
            <person name="Allison M.J."/>
            <person name="Humphrey S."/>
            <person name="Young S.K."/>
            <person name="Zeng Q."/>
            <person name="Gargeya S."/>
            <person name="Fitzgerald M."/>
            <person name="Haas B."/>
            <person name="Abouelleil A."/>
            <person name="Alvarado L."/>
            <person name="Arachchi H.M."/>
            <person name="Berlin A."/>
            <person name="Brown A."/>
            <person name="Chapman S.B."/>
            <person name="Chen Z."/>
            <person name="Dunbar C."/>
            <person name="Freedman E."/>
            <person name="Gearin G."/>
            <person name="Goldberg J."/>
            <person name="Griggs A."/>
            <person name="Gujja S."/>
            <person name="Heiman D."/>
            <person name="Howarth C."/>
            <person name="Larson L."/>
            <person name="Lui A."/>
            <person name="MacDonald P.J.P."/>
            <person name="Montmayeur A."/>
            <person name="Murphy C."/>
            <person name="Neiman D."/>
            <person name="Pearson M."/>
            <person name="Priest M."/>
            <person name="Roberts A."/>
            <person name="Saif S."/>
            <person name="Shea T."/>
            <person name="Shenoy N."/>
            <person name="Sisk P."/>
            <person name="Stolte C."/>
            <person name="Sykes S."/>
            <person name="Wortman J."/>
            <person name="Nusbaum C."/>
            <person name="Birren B."/>
        </authorList>
    </citation>
    <scope>NUCLEOTIDE SEQUENCE [LARGE SCALE GENOMIC DNA]</scope>
    <source>
        <strain evidence="1">HOxBLS</strain>
    </source>
</reference>
<sequence length="108" mass="12045">MKRIGLLGFWALCVLAALFSLTVMLIEAIRGREKALDIAVGFDQTANAAINGDVDETISSRAYRKASEGKWVWECLKALLDWLQPGHCRAAYMSETEHAKSWLSSNEK</sequence>
<proteinExistence type="predicted"/>
<name>T5LE87_9BURK</name>
<dbReference type="Proteomes" id="UP000003973">
    <property type="component" value="Unassembled WGS sequence"/>
</dbReference>
<evidence type="ECO:0000313" key="1">
    <source>
        <dbReference type="EMBL" id="EQM95181.1"/>
    </source>
</evidence>
<accession>T5LE87</accession>
<dbReference type="RefSeq" id="WP_020995126.1">
    <property type="nucleotide sequence ID" value="NZ_KI392031.1"/>
</dbReference>
<protein>
    <submittedName>
        <fullName evidence="1">Uncharacterized protein</fullName>
    </submittedName>
</protein>
<dbReference type="EMBL" id="ACDP02000023">
    <property type="protein sequence ID" value="EQM95181.1"/>
    <property type="molecule type" value="Genomic_DNA"/>
</dbReference>